<dbReference type="InterPro" id="IPR036322">
    <property type="entry name" value="WD40_repeat_dom_sf"/>
</dbReference>
<dbReference type="SUPFAM" id="SSF50978">
    <property type="entry name" value="WD40 repeat-like"/>
    <property type="match status" value="1"/>
</dbReference>
<dbReference type="Proteomes" id="UP001175353">
    <property type="component" value="Unassembled WGS sequence"/>
</dbReference>
<evidence type="ECO:0000313" key="4">
    <source>
        <dbReference type="EMBL" id="KAK0978775.1"/>
    </source>
</evidence>
<evidence type="ECO:0000256" key="2">
    <source>
        <dbReference type="ARBA" id="ARBA00022737"/>
    </source>
</evidence>
<dbReference type="InterPro" id="IPR015943">
    <property type="entry name" value="WD40/YVTN_repeat-like_dom_sf"/>
</dbReference>
<reference evidence="4" key="1">
    <citation type="submission" date="2023-06" db="EMBL/GenBank/DDBJ databases">
        <title>Black Yeasts Isolated from many extreme environments.</title>
        <authorList>
            <person name="Coleine C."/>
            <person name="Stajich J.E."/>
            <person name="Selbmann L."/>
        </authorList>
    </citation>
    <scope>NUCLEOTIDE SEQUENCE</scope>
    <source>
        <strain evidence="4">CCFEE 5200</strain>
    </source>
</reference>
<dbReference type="PROSITE" id="PS50082">
    <property type="entry name" value="WD_REPEATS_2"/>
    <property type="match status" value="1"/>
</dbReference>
<accession>A0AAN6QPV5</accession>
<name>A0AAN6QPV5_9PEZI</name>
<dbReference type="Gene3D" id="2.130.10.10">
    <property type="entry name" value="YVTN repeat-like/Quinoprotein amine dehydrogenase"/>
    <property type="match status" value="1"/>
</dbReference>
<keyword evidence="5" id="KW-1185">Reference proteome</keyword>
<dbReference type="PANTHER" id="PTHR44090:SF1">
    <property type="entry name" value="SUPERKILLER COMPLEX PROTEIN 8"/>
    <property type="match status" value="1"/>
</dbReference>
<dbReference type="SMART" id="SM00320">
    <property type="entry name" value="WD40"/>
    <property type="match status" value="6"/>
</dbReference>
<dbReference type="AlphaFoldDB" id="A0AAN6QPV5"/>
<dbReference type="GO" id="GO:0005634">
    <property type="term" value="C:nucleus"/>
    <property type="evidence" value="ECO:0007669"/>
    <property type="project" value="TreeGrafter"/>
</dbReference>
<dbReference type="EMBL" id="JAUJLE010000126">
    <property type="protein sequence ID" value="KAK0978775.1"/>
    <property type="molecule type" value="Genomic_DNA"/>
</dbReference>
<evidence type="ECO:0000313" key="5">
    <source>
        <dbReference type="Proteomes" id="UP001175353"/>
    </source>
</evidence>
<dbReference type="InterPro" id="IPR001680">
    <property type="entry name" value="WD40_rpt"/>
</dbReference>
<dbReference type="InterPro" id="IPR051510">
    <property type="entry name" value="SKI8"/>
</dbReference>
<proteinExistence type="predicted"/>
<dbReference type="PROSITE" id="PS50294">
    <property type="entry name" value="WD_REPEATS_REGION"/>
    <property type="match status" value="1"/>
</dbReference>
<comment type="caution">
    <text evidence="4">The sequence shown here is derived from an EMBL/GenBank/DDBJ whole genome shotgun (WGS) entry which is preliminary data.</text>
</comment>
<dbReference type="PANTHER" id="PTHR44090">
    <property type="entry name" value="WD REPEAT-CONTAINING PROTEIN 61"/>
    <property type="match status" value="1"/>
</dbReference>
<organism evidence="4 5">
    <name type="scientific">Friedmanniomyces endolithicus</name>
    <dbReference type="NCBI Taxonomy" id="329885"/>
    <lineage>
        <taxon>Eukaryota</taxon>
        <taxon>Fungi</taxon>
        <taxon>Dikarya</taxon>
        <taxon>Ascomycota</taxon>
        <taxon>Pezizomycotina</taxon>
        <taxon>Dothideomycetes</taxon>
        <taxon>Dothideomycetidae</taxon>
        <taxon>Mycosphaerellales</taxon>
        <taxon>Teratosphaeriaceae</taxon>
        <taxon>Friedmanniomyces</taxon>
    </lineage>
</organism>
<keyword evidence="1 3" id="KW-0853">WD repeat</keyword>
<sequence length="317" mass="34288">MLSLRIPQDDTNRLTVLSASGSSSIHIYSTRGQITYAEGADNEHQYPLTQTLEGVHPLGCHQICTSLDGRLAASAGFNGELRIWKRSEYGHWSSAGEVVPEEQKAGEHWALAPSENEQYLACTINDGRTNIYDTRTIFAGGAAPKFAQFETQDSFGMSGDISADGSMTASGRQNGSIYIFNNSTARLAHSLAGLIKPVRSVKFNPTCKLLAAAGDARIIALYDTQSGEQIANLVGHGSWVMSLDWNWNGEYLPSGGYGGEAKIWSLARRACMATQTESEKCLWSVRWLPRAASAKYETFVTAGAGGTLAIYRGMGET</sequence>
<protein>
    <submittedName>
        <fullName evidence="4">Ski complex subunit Rec14</fullName>
    </submittedName>
</protein>
<evidence type="ECO:0000256" key="3">
    <source>
        <dbReference type="PROSITE-ProRule" id="PRU00221"/>
    </source>
</evidence>
<feature type="repeat" description="WD" evidence="3">
    <location>
        <begin position="233"/>
        <end position="274"/>
    </location>
</feature>
<dbReference type="GO" id="GO:0032991">
    <property type="term" value="C:protein-containing complex"/>
    <property type="evidence" value="ECO:0007669"/>
    <property type="project" value="UniProtKB-ARBA"/>
</dbReference>
<keyword evidence="2" id="KW-0677">Repeat</keyword>
<gene>
    <name evidence="4" type="primary">rec14_2</name>
    <name evidence="4" type="ORF">LTR91_012874</name>
</gene>
<dbReference type="Pfam" id="PF00400">
    <property type="entry name" value="WD40"/>
    <property type="match status" value="2"/>
</dbReference>
<evidence type="ECO:0000256" key="1">
    <source>
        <dbReference type="ARBA" id="ARBA00022574"/>
    </source>
</evidence>